<comment type="subcellular location">
    <subcellularLocation>
        <location evidence="9">Cell membrane</location>
        <topology evidence="9">Multi-pass membrane protein</topology>
    </subcellularLocation>
</comment>
<keyword evidence="4 9" id="KW-0812">Transmembrane</keyword>
<dbReference type="OrthoDB" id="9810259at2"/>
<evidence type="ECO:0000256" key="1">
    <source>
        <dbReference type="ARBA" id="ARBA00006139"/>
    </source>
</evidence>
<evidence type="ECO:0000256" key="6">
    <source>
        <dbReference type="ARBA" id="ARBA00022801"/>
    </source>
</evidence>
<evidence type="ECO:0000256" key="8">
    <source>
        <dbReference type="ARBA" id="ARBA00023136"/>
    </source>
</evidence>
<keyword evidence="5 9" id="KW-0064">Aspartyl protease</keyword>
<dbReference type="EC" id="3.4.23.36" evidence="9"/>
<evidence type="ECO:0000256" key="7">
    <source>
        <dbReference type="ARBA" id="ARBA00022989"/>
    </source>
</evidence>
<keyword evidence="6 9" id="KW-0378">Hydrolase</keyword>
<evidence type="ECO:0000256" key="4">
    <source>
        <dbReference type="ARBA" id="ARBA00022692"/>
    </source>
</evidence>
<evidence type="ECO:0000256" key="5">
    <source>
        <dbReference type="ARBA" id="ARBA00022750"/>
    </source>
</evidence>
<dbReference type="Pfam" id="PF01252">
    <property type="entry name" value="Peptidase_A8"/>
    <property type="match status" value="1"/>
</dbReference>
<sequence>MTTVLIAIFVTVFDQLVKWIVVSHMELGETIPLIRNVFHLTYILNPGAAFGLLPHQDWFFLAIVAVLFVAFFVMRKRIPEKPFYFPAAVGMLLGGALGNGIDRVRLGAVVDFFDFRIWPIFNVADIFICLGVGLIAFYFWRHSE</sequence>
<gene>
    <name evidence="9" type="primary">lspA</name>
    <name evidence="12" type="ORF">HMPREF9453_00868</name>
</gene>
<dbReference type="STRING" id="742743.HMPREF9453_00868"/>
<keyword evidence="7 9" id="KW-1133">Transmembrane helix</keyword>
<dbReference type="HOGENOM" id="CLU_083252_3_4_9"/>
<feature type="transmembrane region" description="Helical" evidence="9">
    <location>
        <begin position="83"/>
        <end position="101"/>
    </location>
</feature>
<evidence type="ECO:0000313" key="13">
    <source>
        <dbReference type="Proteomes" id="UP000003277"/>
    </source>
</evidence>
<dbReference type="PANTHER" id="PTHR33695">
    <property type="entry name" value="LIPOPROTEIN SIGNAL PEPTIDASE"/>
    <property type="match status" value="1"/>
</dbReference>
<evidence type="ECO:0000256" key="2">
    <source>
        <dbReference type="ARBA" id="ARBA00022475"/>
    </source>
</evidence>
<protein>
    <recommendedName>
        <fullName evidence="9">Lipoprotein signal peptidase</fullName>
        <ecNumber evidence="9">3.4.23.36</ecNumber>
    </recommendedName>
    <alternativeName>
        <fullName evidence="9">Prolipoprotein signal peptidase</fullName>
    </alternativeName>
    <alternativeName>
        <fullName evidence="9">Signal peptidase II</fullName>
        <shortName evidence="9">SPase II</shortName>
    </alternativeName>
</protein>
<feature type="transmembrane region" description="Helical" evidence="9">
    <location>
        <begin position="121"/>
        <end position="140"/>
    </location>
</feature>
<keyword evidence="2 9" id="KW-1003">Cell membrane</keyword>
<dbReference type="HAMAP" id="MF_00161">
    <property type="entry name" value="LspA"/>
    <property type="match status" value="1"/>
</dbReference>
<evidence type="ECO:0000256" key="3">
    <source>
        <dbReference type="ARBA" id="ARBA00022670"/>
    </source>
</evidence>
<comment type="function">
    <text evidence="9 10">This protein specifically catalyzes the removal of signal peptides from prolipoproteins.</text>
</comment>
<accession>H1CZT0</accession>
<feature type="active site" evidence="9">
    <location>
        <position position="125"/>
    </location>
</feature>
<dbReference type="AlphaFoldDB" id="H1CZT0"/>
<dbReference type="PRINTS" id="PR00781">
    <property type="entry name" value="LIPOSIGPTASE"/>
</dbReference>
<dbReference type="EMBL" id="ADLT01000019">
    <property type="protein sequence ID" value="EHO63168.1"/>
    <property type="molecule type" value="Genomic_DNA"/>
</dbReference>
<feature type="active site" evidence="9">
    <location>
        <position position="111"/>
    </location>
</feature>
<reference evidence="12 13" key="1">
    <citation type="submission" date="2011-11" db="EMBL/GenBank/DDBJ databases">
        <title>The Genome Sequence of Dialister succinatiphilus YIT 11850.</title>
        <authorList>
            <consortium name="The Broad Institute Genome Sequencing Platform"/>
            <person name="Earl A."/>
            <person name="Ward D."/>
            <person name="Feldgarden M."/>
            <person name="Gevers D."/>
            <person name="Morotomi M."/>
            <person name="Young S.K."/>
            <person name="Zeng Q."/>
            <person name="Gargeya S."/>
            <person name="Fitzgerald M."/>
            <person name="Haas B."/>
            <person name="Abouelleil A."/>
            <person name="Alvarado L."/>
            <person name="Arachchi H.M."/>
            <person name="Berlin A."/>
            <person name="Brown A."/>
            <person name="Chapman S.B."/>
            <person name="Dunbar C."/>
            <person name="Gearin G."/>
            <person name="Goldberg J."/>
            <person name="Griggs A."/>
            <person name="Gujja S."/>
            <person name="Heiman D."/>
            <person name="Howarth C."/>
            <person name="Lui A."/>
            <person name="MacDonald P.J.P."/>
            <person name="Montmayeur A."/>
            <person name="Murphy C."/>
            <person name="Neiman D."/>
            <person name="Pearson M."/>
            <person name="Priest M."/>
            <person name="Roberts A."/>
            <person name="Saif S."/>
            <person name="Shea T."/>
            <person name="Sisk P."/>
            <person name="Stolte C."/>
            <person name="Sykes S."/>
            <person name="Wortman J."/>
            <person name="Nusbaum C."/>
            <person name="Birren B."/>
        </authorList>
    </citation>
    <scope>NUCLEOTIDE SEQUENCE [LARGE SCALE GENOMIC DNA]</scope>
    <source>
        <strain evidence="12 13">YIT 11850</strain>
    </source>
</reference>
<dbReference type="InterPro" id="IPR001872">
    <property type="entry name" value="Peptidase_A8"/>
</dbReference>
<name>H1CZT0_9FIRM</name>
<evidence type="ECO:0000256" key="11">
    <source>
        <dbReference type="RuleBase" id="RU004181"/>
    </source>
</evidence>
<dbReference type="UniPathway" id="UPA00665"/>
<dbReference type="GO" id="GO:0006508">
    <property type="term" value="P:proteolysis"/>
    <property type="evidence" value="ECO:0007669"/>
    <property type="project" value="UniProtKB-KW"/>
</dbReference>
<dbReference type="PROSITE" id="PS00855">
    <property type="entry name" value="SPASE_II"/>
    <property type="match status" value="1"/>
</dbReference>
<comment type="similarity">
    <text evidence="1 9 11">Belongs to the peptidase A8 family.</text>
</comment>
<dbReference type="GO" id="GO:0005886">
    <property type="term" value="C:plasma membrane"/>
    <property type="evidence" value="ECO:0007669"/>
    <property type="project" value="UniProtKB-SubCell"/>
</dbReference>
<dbReference type="PATRIC" id="fig|742743.3.peg.885"/>
<keyword evidence="13" id="KW-1185">Reference proteome</keyword>
<dbReference type="PANTHER" id="PTHR33695:SF1">
    <property type="entry name" value="LIPOPROTEIN SIGNAL PEPTIDASE"/>
    <property type="match status" value="1"/>
</dbReference>
<comment type="caution">
    <text evidence="9">Lacks conserved residue(s) required for the propagation of feature annotation.</text>
</comment>
<evidence type="ECO:0000313" key="12">
    <source>
        <dbReference type="EMBL" id="EHO63168.1"/>
    </source>
</evidence>
<dbReference type="Proteomes" id="UP000003277">
    <property type="component" value="Unassembled WGS sequence"/>
</dbReference>
<dbReference type="GO" id="GO:0004190">
    <property type="term" value="F:aspartic-type endopeptidase activity"/>
    <property type="evidence" value="ECO:0007669"/>
    <property type="project" value="UniProtKB-UniRule"/>
</dbReference>
<comment type="catalytic activity">
    <reaction evidence="9 10">
        <text>Release of signal peptides from bacterial membrane prolipoproteins. Hydrolyzes -Xaa-Yaa-Zaa-|-(S,diacylglyceryl)Cys-, in which Xaa is hydrophobic (preferably Leu), and Yaa (Ala or Ser) and Zaa (Gly or Ala) have small, neutral side chains.</text>
        <dbReference type="EC" id="3.4.23.36"/>
    </reaction>
</comment>
<keyword evidence="8 9" id="KW-0472">Membrane</keyword>
<feature type="transmembrane region" description="Helical" evidence="9">
    <location>
        <begin position="58"/>
        <end position="74"/>
    </location>
</feature>
<keyword evidence="3 9" id="KW-0645">Protease</keyword>
<comment type="caution">
    <text evidence="12">The sequence shown here is derived from an EMBL/GenBank/DDBJ whole genome shotgun (WGS) entry which is preliminary data.</text>
</comment>
<comment type="pathway">
    <text evidence="9">Protein modification; lipoprotein biosynthesis (signal peptide cleavage).</text>
</comment>
<evidence type="ECO:0000256" key="9">
    <source>
        <dbReference type="HAMAP-Rule" id="MF_00161"/>
    </source>
</evidence>
<organism evidence="12 13">
    <name type="scientific">Dialister succinatiphilus YIT 11850</name>
    <dbReference type="NCBI Taxonomy" id="742743"/>
    <lineage>
        <taxon>Bacteria</taxon>
        <taxon>Bacillati</taxon>
        <taxon>Bacillota</taxon>
        <taxon>Negativicutes</taxon>
        <taxon>Veillonellales</taxon>
        <taxon>Veillonellaceae</taxon>
        <taxon>Dialister</taxon>
    </lineage>
</organism>
<dbReference type="eggNOG" id="COG0597">
    <property type="taxonomic scope" value="Bacteria"/>
</dbReference>
<dbReference type="RefSeq" id="WP_008859372.1">
    <property type="nucleotide sequence ID" value="NZ_JH591187.1"/>
</dbReference>
<dbReference type="NCBIfam" id="TIGR00077">
    <property type="entry name" value="lspA"/>
    <property type="match status" value="1"/>
</dbReference>
<proteinExistence type="inferred from homology"/>
<evidence type="ECO:0000256" key="10">
    <source>
        <dbReference type="RuleBase" id="RU000594"/>
    </source>
</evidence>